<proteinExistence type="inferred from homology"/>
<organism evidence="8 9">
    <name type="scientific">Candidatus Aquicultor secundus</name>
    <dbReference type="NCBI Taxonomy" id="1973895"/>
    <lineage>
        <taxon>Bacteria</taxon>
        <taxon>Bacillati</taxon>
        <taxon>Actinomycetota</taxon>
        <taxon>Candidatus Aquicultoria</taxon>
        <taxon>Candidatus Aquicultorales</taxon>
        <taxon>Candidatus Aquicultoraceae</taxon>
        <taxon>Candidatus Aquicultor</taxon>
    </lineage>
</organism>
<keyword evidence="3" id="KW-0378">Hydrolase</keyword>
<dbReference type="Gene3D" id="3.40.50.200">
    <property type="entry name" value="Peptidase S8/S53 domain"/>
    <property type="match status" value="1"/>
</dbReference>
<dbReference type="InterPro" id="IPR050131">
    <property type="entry name" value="Peptidase_S8_subtilisin-like"/>
</dbReference>
<dbReference type="PANTHER" id="PTHR43806:SF11">
    <property type="entry name" value="CEREVISIN-RELATED"/>
    <property type="match status" value="1"/>
</dbReference>
<dbReference type="PROSITE" id="PS00138">
    <property type="entry name" value="SUBTILASE_SER"/>
    <property type="match status" value="1"/>
</dbReference>
<comment type="caution">
    <text evidence="5">Lacks conserved residue(s) required for the propagation of feature annotation.</text>
</comment>
<dbReference type="Pfam" id="PF00082">
    <property type="entry name" value="Peptidase_S8"/>
    <property type="match status" value="1"/>
</dbReference>
<evidence type="ECO:0000256" key="5">
    <source>
        <dbReference type="PROSITE-ProRule" id="PRU01240"/>
    </source>
</evidence>
<evidence type="ECO:0000256" key="1">
    <source>
        <dbReference type="ARBA" id="ARBA00011073"/>
    </source>
</evidence>
<feature type="non-terminal residue" evidence="8">
    <location>
        <position position="399"/>
    </location>
</feature>
<dbReference type="InterPro" id="IPR000209">
    <property type="entry name" value="Peptidase_S8/S53_dom"/>
</dbReference>
<dbReference type="InterPro" id="IPR059177">
    <property type="entry name" value="GH29D-like_dom"/>
</dbReference>
<dbReference type="InterPro" id="IPR036852">
    <property type="entry name" value="Peptidase_S8/S53_dom_sf"/>
</dbReference>
<dbReference type="EMBL" id="PFNG01000064">
    <property type="protein sequence ID" value="PIZ41243.1"/>
    <property type="molecule type" value="Genomic_DNA"/>
</dbReference>
<evidence type="ECO:0000313" key="8">
    <source>
        <dbReference type="EMBL" id="PIZ41243.1"/>
    </source>
</evidence>
<gene>
    <name evidence="8" type="ORF">COY37_02640</name>
</gene>
<evidence type="ECO:0000313" key="9">
    <source>
        <dbReference type="Proteomes" id="UP000230956"/>
    </source>
</evidence>
<dbReference type="AlphaFoldDB" id="A0A2M7T9K0"/>
<feature type="domain" description="GH29D-like beta-sandwich" evidence="7">
    <location>
        <begin position="338"/>
        <end position="393"/>
    </location>
</feature>
<dbReference type="Proteomes" id="UP000230956">
    <property type="component" value="Unassembled WGS sequence"/>
</dbReference>
<keyword evidence="2" id="KW-0645">Protease</keyword>
<evidence type="ECO:0000259" key="6">
    <source>
        <dbReference type="Pfam" id="PF00082"/>
    </source>
</evidence>
<evidence type="ECO:0000256" key="4">
    <source>
        <dbReference type="ARBA" id="ARBA00022825"/>
    </source>
</evidence>
<dbReference type="Gene3D" id="2.60.120.260">
    <property type="entry name" value="Galactose-binding domain-like"/>
    <property type="match status" value="1"/>
</dbReference>
<keyword evidence="4" id="KW-0720">Serine protease</keyword>
<feature type="domain" description="Peptidase S8/S53" evidence="6">
    <location>
        <begin position="4"/>
        <end position="181"/>
    </location>
</feature>
<protein>
    <submittedName>
        <fullName evidence="8">Uncharacterized protein</fullName>
    </submittedName>
</protein>
<dbReference type="GO" id="GO:0004252">
    <property type="term" value="F:serine-type endopeptidase activity"/>
    <property type="evidence" value="ECO:0007669"/>
    <property type="project" value="InterPro"/>
</dbReference>
<name>A0A2M7T9K0_9ACTN</name>
<comment type="similarity">
    <text evidence="1 5">Belongs to the peptidase S8 family.</text>
</comment>
<dbReference type="Pfam" id="PF13290">
    <property type="entry name" value="CHB_HEX_C_1"/>
    <property type="match status" value="1"/>
</dbReference>
<dbReference type="PANTHER" id="PTHR43806">
    <property type="entry name" value="PEPTIDASE S8"/>
    <property type="match status" value="1"/>
</dbReference>
<dbReference type="SUPFAM" id="SSF52743">
    <property type="entry name" value="Subtilisin-like"/>
    <property type="match status" value="1"/>
</dbReference>
<accession>A0A2M7T9K0</accession>
<sequence>MSDASGTGTSFSVAQGIRYAADYGAKIINLSLGGPEPSATLSDAIAYAHGKGCIIVAAAGNEGTDAALYPAAYQNVIGVGATGINDLKASYSNYGWYVDVAAPGGDGDLNIIPSNGILSCYLGNSYAWAEGTSMAAPHVAGLAALIASRYPGKTGDQLARSIMRAVDDLGVPGRDDIYGYGRINAEKAVTSAFVSSEETGTYAVYSGSWSVESSANASGGTYAYSSSTSDSVTYTFNGTGVTWVARKHPAAGIAKVYIDSVYQQDVDLYGNDDYQQLAYTKTGLSETSHTIEVEVAGTKNASSTGYEVNVDAFDVALDTTAPVTTITASPASPDGSNGWYLSEPTITLTANETATIYYRWDGGADTTYTTPFIAPTGTHTLTVHAIDLAGNAEVDHNQQ</sequence>
<dbReference type="GO" id="GO:0006508">
    <property type="term" value="P:proteolysis"/>
    <property type="evidence" value="ECO:0007669"/>
    <property type="project" value="UniProtKB-KW"/>
</dbReference>
<reference evidence="9" key="1">
    <citation type="submission" date="2017-09" db="EMBL/GenBank/DDBJ databases">
        <title>Depth-based differentiation of microbial function through sediment-hosted aquifers and enrichment of novel symbionts in the deep terrestrial subsurface.</title>
        <authorList>
            <person name="Probst A.J."/>
            <person name="Ladd B."/>
            <person name="Jarett J.K."/>
            <person name="Geller-Mcgrath D.E."/>
            <person name="Sieber C.M.K."/>
            <person name="Emerson J.B."/>
            <person name="Anantharaman K."/>
            <person name="Thomas B.C."/>
            <person name="Malmstrom R."/>
            <person name="Stieglmeier M."/>
            <person name="Klingl A."/>
            <person name="Woyke T."/>
            <person name="Ryan C.M."/>
            <person name="Banfield J.F."/>
        </authorList>
    </citation>
    <scope>NUCLEOTIDE SEQUENCE [LARGE SCALE GENOMIC DNA]</scope>
</reference>
<dbReference type="InterPro" id="IPR023828">
    <property type="entry name" value="Peptidase_S8_Ser-AS"/>
</dbReference>
<comment type="caution">
    <text evidence="8">The sequence shown here is derived from an EMBL/GenBank/DDBJ whole genome shotgun (WGS) entry which is preliminary data.</text>
</comment>
<evidence type="ECO:0000259" key="7">
    <source>
        <dbReference type="Pfam" id="PF13290"/>
    </source>
</evidence>
<evidence type="ECO:0000256" key="2">
    <source>
        <dbReference type="ARBA" id="ARBA00022670"/>
    </source>
</evidence>
<dbReference type="PROSITE" id="PS51892">
    <property type="entry name" value="SUBTILASE"/>
    <property type="match status" value="1"/>
</dbReference>
<evidence type="ECO:0000256" key="3">
    <source>
        <dbReference type="ARBA" id="ARBA00022801"/>
    </source>
</evidence>